<comment type="similarity">
    <text evidence="2">Belongs to the cytidylate kinase family. Type 2 subfamily.</text>
</comment>
<dbReference type="CDD" id="cd02020">
    <property type="entry name" value="CMPK"/>
    <property type="match status" value="1"/>
</dbReference>
<dbReference type="GO" id="GO:0005524">
    <property type="term" value="F:ATP binding"/>
    <property type="evidence" value="ECO:0007669"/>
    <property type="project" value="UniProtKB-KW"/>
</dbReference>
<dbReference type="GO" id="GO:0005737">
    <property type="term" value="C:cytoplasm"/>
    <property type="evidence" value="ECO:0007669"/>
    <property type="project" value="UniProtKB-SubCell"/>
</dbReference>
<evidence type="ECO:0000256" key="8">
    <source>
        <dbReference type="ARBA" id="ARBA00022840"/>
    </source>
</evidence>
<organism evidence="11">
    <name type="scientific">marine sediment metagenome</name>
    <dbReference type="NCBI Taxonomy" id="412755"/>
    <lineage>
        <taxon>unclassified sequences</taxon>
        <taxon>metagenomes</taxon>
        <taxon>ecological metagenomes</taxon>
    </lineage>
</organism>
<dbReference type="InterPro" id="IPR011994">
    <property type="entry name" value="Cytidylate_kinase_dom"/>
</dbReference>
<evidence type="ECO:0000313" key="11">
    <source>
        <dbReference type="EMBL" id="KKM27673.1"/>
    </source>
</evidence>
<dbReference type="InterPro" id="IPR027417">
    <property type="entry name" value="P-loop_NTPase"/>
</dbReference>
<dbReference type="SUPFAM" id="SSF52540">
    <property type="entry name" value="P-loop containing nucleoside triphosphate hydrolases"/>
    <property type="match status" value="1"/>
</dbReference>
<comment type="catalytic activity">
    <reaction evidence="10">
        <text>CMP + ATP = CDP + ADP</text>
        <dbReference type="Rhea" id="RHEA:11600"/>
        <dbReference type="ChEBI" id="CHEBI:30616"/>
        <dbReference type="ChEBI" id="CHEBI:58069"/>
        <dbReference type="ChEBI" id="CHEBI:60377"/>
        <dbReference type="ChEBI" id="CHEBI:456216"/>
        <dbReference type="EC" id="2.7.4.25"/>
    </reaction>
</comment>
<dbReference type="HAMAP" id="MF_00239">
    <property type="entry name" value="Cytidyl_kinase_type2"/>
    <property type="match status" value="1"/>
</dbReference>
<comment type="caution">
    <text evidence="11">The sequence shown here is derived from an EMBL/GenBank/DDBJ whole genome shotgun (WGS) entry which is preliminary data.</text>
</comment>
<proteinExistence type="inferred from homology"/>
<accession>A0A0F9L0G1</accession>
<comment type="subcellular location">
    <subcellularLocation>
        <location evidence="1">Cytoplasm</location>
    </subcellularLocation>
</comment>
<gene>
    <name evidence="11" type="ORF">LCGC14_1572350</name>
</gene>
<dbReference type="GO" id="GO:0036431">
    <property type="term" value="F:dCMP kinase activity"/>
    <property type="evidence" value="ECO:0007669"/>
    <property type="project" value="InterPro"/>
</dbReference>
<evidence type="ECO:0000256" key="9">
    <source>
        <dbReference type="ARBA" id="ARBA00047615"/>
    </source>
</evidence>
<reference evidence="11" key="1">
    <citation type="journal article" date="2015" name="Nature">
        <title>Complex archaea that bridge the gap between prokaryotes and eukaryotes.</title>
        <authorList>
            <person name="Spang A."/>
            <person name="Saw J.H."/>
            <person name="Jorgensen S.L."/>
            <person name="Zaremba-Niedzwiedzka K."/>
            <person name="Martijn J."/>
            <person name="Lind A.E."/>
            <person name="van Eijk R."/>
            <person name="Schleper C."/>
            <person name="Guy L."/>
            <person name="Ettema T.J."/>
        </authorList>
    </citation>
    <scope>NUCLEOTIDE SEQUENCE</scope>
</reference>
<protein>
    <recommendedName>
        <fullName evidence="3">(d)CMP kinase</fullName>
        <ecNumber evidence="3">2.7.4.25</ecNumber>
    </recommendedName>
</protein>
<keyword evidence="7" id="KW-0418">Kinase</keyword>
<dbReference type="NCBIfam" id="TIGR02173">
    <property type="entry name" value="cyt_kin_arch"/>
    <property type="match status" value="1"/>
</dbReference>
<evidence type="ECO:0000256" key="1">
    <source>
        <dbReference type="ARBA" id="ARBA00004496"/>
    </source>
</evidence>
<keyword evidence="8" id="KW-0067">ATP-binding</keyword>
<evidence type="ECO:0000256" key="7">
    <source>
        <dbReference type="ARBA" id="ARBA00022777"/>
    </source>
</evidence>
<dbReference type="EC" id="2.7.4.25" evidence="3"/>
<keyword evidence="4" id="KW-0963">Cytoplasm</keyword>
<dbReference type="GO" id="GO:0006139">
    <property type="term" value="P:nucleobase-containing compound metabolic process"/>
    <property type="evidence" value="ECO:0007669"/>
    <property type="project" value="InterPro"/>
</dbReference>
<evidence type="ECO:0000256" key="10">
    <source>
        <dbReference type="ARBA" id="ARBA00048478"/>
    </source>
</evidence>
<keyword evidence="6" id="KW-0547">Nucleotide-binding</keyword>
<dbReference type="AlphaFoldDB" id="A0A0F9L0G1"/>
<evidence type="ECO:0000256" key="2">
    <source>
        <dbReference type="ARBA" id="ARBA00011005"/>
    </source>
</evidence>
<dbReference type="Gene3D" id="3.40.50.300">
    <property type="entry name" value="P-loop containing nucleotide triphosphate hydrolases"/>
    <property type="match status" value="1"/>
</dbReference>
<evidence type="ECO:0000256" key="5">
    <source>
        <dbReference type="ARBA" id="ARBA00022679"/>
    </source>
</evidence>
<dbReference type="InterPro" id="IPR011892">
    <property type="entry name" value="Cyt_kin_arch"/>
</dbReference>
<evidence type="ECO:0000256" key="6">
    <source>
        <dbReference type="ARBA" id="ARBA00022741"/>
    </source>
</evidence>
<name>A0A0F9L0G1_9ZZZZ</name>
<keyword evidence="5" id="KW-0808">Transferase</keyword>
<dbReference type="EMBL" id="LAZR01012278">
    <property type="protein sequence ID" value="KKM27673.1"/>
    <property type="molecule type" value="Genomic_DNA"/>
</dbReference>
<feature type="non-terminal residue" evidence="11">
    <location>
        <position position="1"/>
    </location>
</feature>
<sequence length="179" mass="20726">NIIMILTISGLHGTGKSTLGKLIAENLGLNYYSTGQAFRDLAKEMDMTLKEFTEYVEKNPHFDKKLDRKIIEIAKEGNIVLDSQLSAYILLDIADFKIFLKCPIEVRVKRMAERDNIGYEEKLKETVLRENSELERFKILYSLDLSDHKQINKIYDLIIDTENLSIEEILDLILSKLKK</sequence>
<evidence type="ECO:0000256" key="3">
    <source>
        <dbReference type="ARBA" id="ARBA00012906"/>
    </source>
</evidence>
<evidence type="ECO:0000256" key="4">
    <source>
        <dbReference type="ARBA" id="ARBA00022490"/>
    </source>
</evidence>
<dbReference type="Pfam" id="PF13189">
    <property type="entry name" value="Cytidylate_kin2"/>
    <property type="match status" value="1"/>
</dbReference>
<comment type="catalytic activity">
    <reaction evidence="9">
        <text>dCMP + ATP = dCDP + ADP</text>
        <dbReference type="Rhea" id="RHEA:25094"/>
        <dbReference type="ChEBI" id="CHEBI:30616"/>
        <dbReference type="ChEBI" id="CHEBI:57566"/>
        <dbReference type="ChEBI" id="CHEBI:58593"/>
        <dbReference type="ChEBI" id="CHEBI:456216"/>
        <dbReference type="EC" id="2.7.4.25"/>
    </reaction>
</comment>